<reference evidence="3 4" key="1">
    <citation type="submission" date="2016-09" db="EMBL/GenBank/DDBJ databases">
        <title>Extensive genetic diversity and differential bi-allelic expression allows diatom success in the polar Southern Ocean.</title>
        <authorList>
            <consortium name="DOE Joint Genome Institute"/>
            <person name="Mock T."/>
            <person name="Otillar R.P."/>
            <person name="Strauss J."/>
            <person name="Dupont C."/>
            <person name="Frickenhaus S."/>
            <person name="Maumus F."/>
            <person name="Mcmullan M."/>
            <person name="Sanges R."/>
            <person name="Schmutz J."/>
            <person name="Toseland A."/>
            <person name="Valas R."/>
            <person name="Veluchamy A."/>
            <person name="Ward B.J."/>
            <person name="Allen A."/>
            <person name="Barry K."/>
            <person name="Falciatore A."/>
            <person name="Ferrante M."/>
            <person name="Fortunato A.E."/>
            <person name="Gloeckner G."/>
            <person name="Gruber A."/>
            <person name="Hipkin R."/>
            <person name="Janech M."/>
            <person name="Kroth P."/>
            <person name="Leese F."/>
            <person name="Lindquist E."/>
            <person name="Lyon B.R."/>
            <person name="Martin J."/>
            <person name="Mayer C."/>
            <person name="Parker M."/>
            <person name="Quesneville H."/>
            <person name="Raymond J."/>
            <person name="Uhlig C."/>
            <person name="Valentin K.U."/>
            <person name="Worden A.Z."/>
            <person name="Armbrust E.V."/>
            <person name="Bowler C."/>
            <person name="Green B."/>
            <person name="Moulton V."/>
            <person name="Van Oosterhout C."/>
            <person name="Grigoriev I."/>
        </authorList>
    </citation>
    <scope>NUCLEOTIDE SEQUENCE [LARGE SCALE GENOMIC DNA]</scope>
    <source>
        <strain evidence="3 4">CCMP1102</strain>
    </source>
</reference>
<gene>
    <name evidence="3" type="ORF">FRACYDRAFT_251026</name>
</gene>
<evidence type="ECO:0000313" key="4">
    <source>
        <dbReference type="Proteomes" id="UP000095751"/>
    </source>
</evidence>
<keyword evidence="2" id="KW-0472">Membrane</keyword>
<dbReference type="Proteomes" id="UP000095751">
    <property type="component" value="Unassembled WGS sequence"/>
</dbReference>
<proteinExistence type="predicted"/>
<dbReference type="EMBL" id="KV784385">
    <property type="protein sequence ID" value="OEU07604.1"/>
    <property type="molecule type" value="Genomic_DNA"/>
</dbReference>
<feature type="region of interest" description="Disordered" evidence="1">
    <location>
        <begin position="78"/>
        <end position="113"/>
    </location>
</feature>
<feature type="compositionally biased region" description="Low complexity" evidence="1">
    <location>
        <begin position="78"/>
        <end position="99"/>
    </location>
</feature>
<dbReference type="InParanoid" id="A0A1E7EP20"/>
<feature type="compositionally biased region" description="Basic and acidic residues" evidence="1">
    <location>
        <begin position="102"/>
        <end position="113"/>
    </location>
</feature>
<evidence type="ECO:0000256" key="2">
    <source>
        <dbReference type="SAM" id="Phobius"/>
    </source>
</evidence>
<keyword evidence="4" id="KW-1185">Reference proteome</keyword>
<evidence type="ECO:0000313" key="3">
    <source>
        <dbReference type="EMBL" id="OEU07604.1"/>
    </source>
</evidence>
<evidence type="ECO:0000256" key="1">
    <source>
        <dbReference type="SAM" id="MobiDB-lite"/>
    </source>
</evidence>
<dbReference type="KEGG" id="fcy:FRACYDRAFT_251026"/>
<keyword evidence="2" id="KW-1133">Transmembrane helix</keyword>
<feature type="transmembrane region" description="Helical" evidence="2">
    <location>
        <begin position="54"/>
        <end position="74"/>
    </location>
</feature>
<name>A0A1E7EP20_9STRA</name>
<keyword evidence="2" id="KW-0812">Transmembrane</keyword>
<accession>A0A1E7EP20</accession>
<dbReference type="AlphaFoldDB" id="A0A1E7EP20"/>
<sequence>MIMIGVAITEEGEDGGTSSSIQLNNNDNDTKDAAIEAINHDSTEAEVAVAGTNIIVLWLFLLCIATLLYQFYYYKRNNNNTSSSLSSKKTKKTQSSDTTPEVEMRELDAYTDW</sequence>
<organism evidence="3 4">
    <name type="scientific">Fragilariopsis cylindrus CCMP1102</name>
    <dbReference type="NCBI Taxonomy" id="635003"/>
    <lineage>
        <taxon>Eukaryota</taxon>
        <taxon>Sar</taxon>
        <taxon>Stramenopiles</taxon>
        <taxon>Ochrophyta</taxon>
        <taxon>Bacillariophyta</taxon>
        <taxon>Bacillariophyceae</taxon>
        <taxon>Bacillariophycidae</taxon>
        <taxon>Bacillariales</taxon>
        <taxon>Bacillariaceae</taxon>
        <taxon>Fragilariopsis</taxon>
    </lineage>
</organism>
<protein>
    <submittedName>
        <fullName evidence="3">Uncharacterized protein</fullName>
    </submittedName>
</protein>